<protein>
    <recommendedName>
        <fullName evidence="1">DUF362 domain-containing protein</fullName>
    </recommendedName>
</protein>
<name>X1PLA9_9ZZZZ</name>
<evidence type="ECO:0000259" key="1">
    <source>
        <dbReference type="Pfam" id="PF04015"/>
    </source>
</evidence>
<gene>
    <name evidence="2" type="ORF">S06H3_28894</name>
</gene>
<dbReference type="EMBL" id="BARV01016897">
    <property type="protein sequence ID" value="GAI31654.1"/>
    <property type="molecule type" value="Genomic_DNA"/>
</dbReference>
<dbReference type="Pfam" id="PF04015">
    <property type="entry name" value="DUF362"/>
    <property type="match status" value="1"/>
</dbReference>
<proteinExistence type="predicted"/>
<reference evidence="2" key="1">
    <citation type="journal article" date="2014" name="Front. Microbiol.">
        <title>High frequency of phylogenetically diverse reductive dehalogenase-homologous genes in deep subseafloor sedimentary metagenomes.</title>
        <authorList>
            <person name="Kawai M."/>
            <person name="Futagami T."/>
            <person name="Toyoda A."/>
            <person name="Takaki Y."/>
            <person name="Nishi S."/>
            <person name="Hori S."/>
            <person name="Arai W."/>
            <person name="Tsubouchi T."/>
            <person name="Morono Y."/>
            <person name="Uchiyama I."/>
            <person name="Ito T."/>
            <person name="Fujiyama A."/>
            <person name="Inagaki F."/>
            <person name="Takami H."/>
        </authorList>
    </citation>
    <scope>NUCLEOTIDE SEQUENCE</scope>
    <source>
        <strain evidence="2">Expedition CK06-06</strain>
    </source>
</reference>
<feature type="domain" description="DUF362" evidence="1">
    <location>
        <begin position="5"/>
        <end position="79"/>
    </location>
</feature>
<comment type="caution">
    <text evidence="2">The sequence shown here is derived from an EMBL/GenBank/DDBJ whole genome shotgun (WGS) entry which is preliminary data.</text>
</comment>
<organism evidence="2">
    <name type="scientific">marine sediment metagenome</name>
    <dbReference type="NCBI Taxonomy" id="412755"/>
    <lineage>
        <taxon>unclassified sequences</taxon>
        <taxon>metagenomes</taxon>
        <taxon>ecological metagenomes</taxon>
    </lineage>
</organism>
<evidence type="ECO:0000313" key="2">
    <source>
        <dbReference type="EMBL" id="GAI31654.1"/>
    </source>
</evidence>
<accession>X1PLA9</accession>
<dbReference type="AlphaFoldDB" id="X1PLA9"/>
<feature type="non-terminal residue" evidence="2">
    <location>
        <position position="1"/>
    </location>
</feature>
<sequence length="115" mass="13049">DSRKSNRSFHKEDWRTNRSSIEFLDQCIADLNSVIKPTLCIVDATEFITTNGPFGPGNIIKPQKVVVGVDRVAIDAYCTTLWGMKPEDIIMINKGYEHKLGEIDLKKKKIKEVKV</sequence>
<dbReference type="InterPro" id="IPR007160">
    <property type="entry name" value="DUF362"/>
</dbReference>